<dbReference type="PANTHER" id="PTHR43766">
    <property type="entry name" value="TRYPTOPHAN--TRNA LIGASE, MITOCHONDRIAL"/>
    <property type="match status" value="1"/>
</dbReference>
<dbReference type="AlphaFoldDB" id="A0A0G1DHF0"/>
<dbReference type="InterPro" id="IPR050203">
    <property type="entry name" value="Trp-tRNA_synthetase"/>
</dbReference>
<dbReference type="EC" id="6.1.1.2" evidence="2 9"/>
<comment type="catalytic activity">
    <reaction evidence="8">
        <text>tRNA(Trp) + L-tryptophan + ATP = L-tryptophyl-tRNA(Trp) + AMP + diphosphate + H(+)</text>
        <dbReference type="Rhea" id="RHEA:24080"/>
        <dbReference type="Rhea" id="RHEA-COMP:9671"/>
        <dbReference type="Rhea" id="RHEA-COMP:9705"/>
        <dbReference type="ChEBI" id="CHEBI:15378"/>
        <dbReference type="ChEBI" id="CHEBI:30616"/>
        <dbReference type="ChEBI" id="CHEBI:33019"/>
        <dbReference type="ChEBI" id="CHEBI:57912"/>
        <dbReference type="ChEBI" id="CHEBI:78442"/>
        <dbReference type="ChEBI" id="CHEBI:78535"/>
        <dbReference type="ChEBI" id="CHEBI:456215"/>
        <dbReference type="EC" id="6.1.1.2"/>
    </reaction>
</comment>
<evidence type="ECO:0000256" key="7">
    <source>
        <dbReference type="ARBA" id="ARBA00023146"/>
    </source>
</evidence>
<name>A0A0G1DHF0_9BACT</name>
<gene>
    <name evidence="11" type="ORF">UV74_C0013G0144</name>
</gene>
<evidence type="ECO:0000313" key="12">
    <source>
        <dbReference type="Proteomes" id="UP000034090"/>
    </source>
</evidence>
<dbReference type="Proteomes" id="UP000034090">
    <property type="component" value="Unassembled WGS sequence"/>
</dbReference>
<dbReference type="GO" id="GO:0005829">
    <property type="term" value="C:cytosol"/>
    <property type="evidence" value="ECO:0007669"/>
    <property type="project" value="TreeGrafter"/>
</dbReference>
<keyword evidence="5 10" id="KW-0067">ATP-binding</keyword>
<dbReference type="PANTHER" id="PTHR43766:SF1">
    <property type="entry name" value="TRYPTOPHAN--TRNA LIGASE, MITOCHONDRIAL"/>
    <property type="match status" value="1"/>
</dbReference>
<dbReference type="GO" id="GO:0004830">
    <property type="term" value="F:tryptophan-tRNA ligase activity"/>
    <property type="evidence" value="ECO:0007669"/>
    <property type="project" value="UniProtKB-UniRule"/>
</dbReference>
<dbReference type="STRING" id="1618578.UV74_C0013G0144"/>
<protein>
    <recommendedName>
        <fullName evidence="2 9">Tryptophan--tRNA ligase</fullName>
        <ecNumber evidence="2 9">6.1.1.2</ecNumber>
    </recommendedName>
</protein>
<comment type="caution">
    <text evidence="11">The sequence shown here is derived from an EMBL/GenBank/DDBJ whole genome shotgun (WGS) entry which is preliminary data.</text>
</comment>
<evidence type="ECO:0000256" key="1">
    <source>
        <dbReference type="ARBA" id="ARBA00005594"/>
    </source>
</evidence>
<evidence type="ECO:0000256" key="3">
    <source>
        <dbReference type="ARBA" id="ARBA00022598"/>
    </source>
</evidence>
<evidence type="ECO:0000256" key="4">
    <source>
        <dbReference type="ARBA" id="ARBA00022741"/>
    </source>
</evidence>
<reference evidence="11 12" key="1">
    <citation type="journal article" date="2015" name="Nature">
        <title>rRNA introns, odd ribosomes, and small enigmatic genomes across a large radiation of phyla.</title>
        <authorList>
            <person name="Brown C.T."/>
            <person name="Hug L.A."/>
            <person name="Thomas B.C."/>
            <person name="Sharon I."/>
            <person name="Castelle C.J."/>
            <person name="Singh A."/>
            <person name="Wilkins M.J."/>
            <person name="Williams K.H."/>
            <person name="Banfield J.F."/>
        </authorList>
    </citation>
    <scope>NUCLEOTIDE SEQUENCE [LARGE SCALE GENOMIC DNA]</scope>
</reference>
<sequence>MSEAVRRVLTGMRTTGALHLGHYVGALTLWLEAQKDPNLECFFLLADLQALTTHADRPELIRDSVRQVTLDWMAVGLEYWKPNVNFVLQSQVPARGMLFHLLSNVVRWSEVERNPTIKEELKSVGGNPSAGFMVYVVDQAADIYMVSPPNKSGNQLLVPVGADQLPHLNDARMWARRFNRDYAPVFRPCEGQVGKVGRLVGTDGDSKMSKSLGNAIMLSDTPEVVTEKVMGMFTDPNRIHRTSPGDPENNPVFTYLDAFDPDPEQIQEFKSIYRAGEINGVSIGDVELKRRLASVLNDFLNPIREKRHEVVRYDLEGILQKGTARANGIANEVLDRAMEAMHLGFKGVNKQ</sequence>
<keyword evidence="7 10" id="KW-0030">Aminoacyl-tRNA synthetase</keyword>
<organism evidence="11 12">
    <name type="scientific">Candidatus Woesebacteria bacterium GW2011_GWB1_43_14</name>
    <dbReference type="NCBI Taxonomy" id="1618578"/>
    <lineage>
        <taxon>Bacteria</taxon>
        <taxon>Candidatus Woeseibacteriota</taxon>
    </lineage>
</organism>
<dbReference type="NCBIfam" id="TIGR00233">
    <property type="entry name" value="trpS"/>
    <property type="match status" value="1"/>
</dbReference>
<evidence type="ECO:0000256" key="5">
    <source>
        <dbReference type="ARBA" id="ARBA00022840"/>
    </source>
</evidence>
<accession>A0A0G1DHF0</accession>
<dbReference type="EMBL" id="LCFQ01000013">
    <property type="protein sequence ID" value="KKS97022.1"/>
    <property type="molecule type" value="Genomic_DNA"/>
</dbReference>
<dbReference type="CDD" id="cd00806">
    <property type="entry name" value="TrpRS_core"/>
    <property type="match status" value="1"/>
</dbReference>
<evidence type="ECO:0000256" key="6">
    <source>
        <dbReference type="ARBA" id="ARBA00022917"/>
    </source>
</evidence>
<dbReference type="SUPFAM" id="SSF52374">
    <property type="entry name" value="Nucleotidylyl transferase"/>
    <property type="match status" value="1"/>
</dbReference>
<keyword evidence="3 10" id="KW-0436">Ligase</keyword>
<evidence type="ECO:0000256" key="10">
    <source>
        <dbReference type="RuleBase" id="RU363036"/>
    </source>
</evidence>
<evidence type="ECO:0000256" key="2">
    <source>
        <dbReference type="ARBA" id="ARBA00013161"/>
    </source>
</evidence>
<dbReference type="GO" id="GO:0006436">
    <property type="term" value="P:tryptophanyl-tRNA aminoacylation"/>
    <property type="evidence" value="ECO:0007669"/>
    <property type="project" value="UniProtKB-UniRule"/>
</dbReference>
<proteinExistence type="inferred from homology"/>
<dbReference type="GO" id="GO:0005524">
    <property type="term" value="F:ATP binding"/>
    <property type="evidence" value="ECO:0007669"/>
    <property type="project" value="UniProtKB-KW"/>
</dbReference>
<keyword evidence="4 10" id="KW-0547">Nucleotide-binding</keyword>
<evidence type="ECO:0000256" key="8">
    <source>
        <dbReference type="ARBA" id="ARBA00049929"/>
    </source>
</evidence>
<evidence type="ECO:0000256" key="9">
    <source>
        <dbReference type="NCBIfam" id="TIGR00233"/>
    </source>
</evidence>
<dbReference type="PATRIC" id="fig|1618578.3.peg.491"/>
<comment type="similarity">
    <text evidence="1 10">Belongs to the class-I aminoacyl-tRNA synthetase family.</text>
</comment>
<dbReference type="Gene3D" id="1.10.240.10">
    <property type="entry name" value="Tyrosyl-Transfer RNA Synthetase"/>
    <property type="match status" value="1"/>
</dbReference>
<dbReference type="PRINTS" id="PR01039">
    <property type="entry name" value="TRNASYNTHTRP"/>
</dbReference>
<dbReference type="Pfam" id="PF00579">
    <property type="entry name" value="tRNA-synt_1b"/>
    <property type="match status" value="1"/>
</dbReference>
<dbReference type="Gene3D" id="3.40.50.620">
    <property type="entry name" value="HUPs"/>
    <property type="match status" value="1"/>
</dbReference>
<dbReference type="InterPro" id="IPR002306">
    <property type="entry name" value="Trp-tRNA-ligase"/>
</dbReference>
<dbReference type="InterPro" id="IPR014729">
    <property type="entry name" value="Rossmann-like_a/b/a_fold"/>
</dbReference>
<dbReference type="FunFam" id="1.10.240.10:FF:000005">
    <property type="entry name" value="Tryptophan--tRNA ligase"/>
    <property type="match status" value="1"/>
</dbReference>
<evidence type="ECO:0000313" key="11">
    <source>
        <dbReference type="EMBL" id="KKS97022.1"/>
    </source>
</evidence>
<dbReference type="InterPro" id="IPR002305">
    <property type="entry name" value="aa-tRNA-synth_Ic"/>
</dbReference>
<keyword evidence="6 10" id="KW-0648">Protein biosynthesis</keyword>